<accession>A0A9Q8ZFP2</accession>
<dbReference type="EMBL" id="CP089278">
    <property type="protein sequence ID" value="USP79873.1"/>
    <property type="molecule type" value="Genomic_DNA"/>
</dbReference>
<gene>
    <name evidence="1" type="ORF">yc1106_07147</name>
</gene>
<name>A0A9Q8ZFP2_CURCL</name>
<dbReference type="VEuPathDB" id="FungiDB:yc1106_07147"/>
<reference evidence="1" key="1">
    <citation type="submission" date="2021-12" db="EMBL/GenBank/DDBJ databases">
        <title>Curvularia clavata genome.</title>
        <authorList>
            <person name="Cao Y."/>
        </authorList>
    </citation>
    <scope>NUCLEOTIDE SEQUENCE</scope>
    <source>
        <strain evidence="1">Yc1106</strain>
    </source>
</reference>
<dbReference type="InterPro" id="IPR025533">
    <property type="entry name" value="DUF4419"/>
</dbReference>
<dbReference type="Pfam" id="PF14388">
    <property type="entry name" value="DUF4419"/>
    <property type="match status" value="1"/>
</dbReference>
<sequence length="239" mass="26693">MPAFSTTTINDRTTAAVLMMESMQAYFSYGYELMCGLPSITLLGERADYEDILVRLDKFPNLGPETSKFADLLRPVLRRFLATFDPAQDAASLDFWGRIAHESSGGSGPSYLGGWLTAFCFWNNQGKCSHDSKRARIPFHSRNLVLELDGMAYDRVEIEEIPTGYASVPVLVEYNDKEYHIEMVAGSLGIRCTSSSDSDVEAGGKEDGEPDSIHSLSGWIMCEVDSNKAERDDKWMHYI</sequence>
<dbReference type="PANTHER" id="PTHR31252">
    <property type="entry name" value="DUF4419 DOMAIN-CONTAINING PROTEIN"/>
    <property type="match status" value="1"/>
</dbReference>
<evidence type="ECO:0000313" key="1">
    <source>
        <dbReference type="EMBL" id="USP79873.1"/>
    </source>
</evidence>
<dbReference type="Proteomes" id="UP001056012">
    <property type="component" value="Chromosome 5"/>
</dbReference>
<dbReference type="OrthoDB" id="9978173at2759"/>
<dbReference type="AlphaFoldDB" id="A0A9Q8ZFP2"/>
<organism evidence="1 2">
    <name type="scientific">Curvularia clavata</name>
    <dbReference type="NCBI Taxonomy" id="95742"/>
    <lineage>
        <taxon>Eukaryota</taxon>
        <taxon>Fungi</taxon>
        <taxon>Dikarya</taxon>
        <taxon>Ascomycota</taxon>
        <taxon>Pezizomycotina</taxon>
        <taxon>Dothideomycetes</taxon>
        <taxon>Pleosporomycetidae</taxon>
        <taxon>Pleosporales</taxon>
        <taxon>Pleosporineae</taxon>
        <taxon>Pleosporaceae</taxon>
        <taxon>Curvularia</taxon>
    </lineage>
</organism>
<evidence type="ECO:0000313" key="2">
    <source>
        <dbReference type="Proteomes" id="UP001056012"/>
    </source>
</evidence>
<protein>
    <submittedName>
        <fullName evidence="1">Uncharacterized protein</fullName>
    </submittedName>
</protein>
<dbReference type="PANTHER" id="PTHR31252:SF11">
    <property type="entry name" value="DUF4419 DOMAIN-CONTAINING PROTEIN"/>
    <property type="match status" value="1"/>
</dbReference>
<proteinExistence type="predicted"/>
<keyword evidence="2" id="KW-1185">Reference proteome</keyword>